<gene>
    <name evidence="1" type="primary">tnpB</name>
    <name evidence="1" type="ORF">RFM52_24770</name>
</gene>
<dbReference type="Pfam" id="PF05717">
    <property type="entry name" value="TnpB_IS66"/>
    <property type="match status" value="1"/>
</dbReference>
<reference evidence="1 2" key="1">
    <citation type="submission" date="2023-08" db="EMBL/GenBank/DDBJ databases">
        <title>Implementing the SeqCode for naming new Mesorhizobium species isolated from Vachellia karroo root nodules.</title>
        <authorList>
            <person name="Van Lill M."/>
        </authorList>
    </citation>
    <scope>NUCLEOTIDE SEQUENCE [LARGE SCALE GENOMIC DNA]</scope>
    <source>
        <strain evidence="1 2">VK2B</strain>
    </source>
</reference>
<proteinExistence type="predicted"/>
<dbReference type="RefSeq" id="WP_320327878.1">
    <property type="nucleotide sequence ID" value="NZ_JAVIIV010000019.1"/>
</dbReference>
<organism evidence="1 2">
    <name type="scientific">Mesorhizobium humile</name>
    <dbReference type="NCBI Taxonomy" id="3072313"/>
    <lineage>
        <taxon>Bacteria</taxon>
        <taxon>Pseudomonadati</taxon>
        <taxon>Pseudomonadota</taxon>
        <taxon>Alphaproteobacteria</taxon>
        <taxon>Hyphomicrobiales</taxon>
        <taxon>Phyllobacteriaceae</taxon>
        <taxon>Mesorhizobium</taxon>
    </lineage>
</organism>
<evidence type="ECO:0000313" key="1">
    <source>
        <dbReference type="EMBL" id="MDX8488391.1"/>
    </source>
</evidence>
<sequence length="38" mass="4307">MKVWLATGYTDMRKGFPGLSLMVQEGLKRDPHLCVGRD</sequence>
<evidence type="ECO:0000313" key="2">
    <source>
        <dbReference type="Proteomes" id="UP001280156"/>
    </source>
</evidence>
<keyword evidence="2" id="KW-1185">Reference proteome</keyword>
<dbReference type="Proteomes" id="UP001280156">
    <property type="component" value="Unassembled WGS sequence"/>
</dbReference>
<comment type="caution">
    <text evidence="1">The sequence shown here is derived from an EMBL/GenBank/DDBJ whole genome shotgun (WGS) entry which is preliminary data.</text>
</comment>
<protein>
    <submittedName>
        <fullName evidence="1">IS66 family insertion sequence element accessory protein TnpB</fullName>
    </submittedName>
</protein>
<dbReference type="InterPro" id="IPR008878">
    <property type="entry name" value="Transposase_IS66_Orf2"/>
</dbReference>
<dbReference type="EMBL" id="JAVIIV010000019">
    <property type="protein sequence ID" value="MDX8488391.1"/>
    <property type="molecule type" value="Genomic_DNA"/>
</dbReference>
<name>A0ABU4YP08_9HYPH</name>
<accession>A0ABU4YP08</accession>